<evidence type="ECO:0008006" key="4">
    <source>
        <dbReference type="Google" id="ProtNLM"/>
    </source>
</evidence>
<evidence type="ECO:0000313" key="2">
    <source>
        <dbReference type="EMBL" id="AWX69476.1"/>
    </source>
</evidence>
<dbReference type="Proteomes" id="UP000250218">
    <property type="component" value="Chromosome"/>
</dbReference>
<protein>
    <recommendedName>
        <fullName evidence="4">Lipoprotein</fullName>
    </recommendedName>
</protein>
<dbReference type="EMBL" id="CP030140">
    <property type="protein sequence ID" value="AWX69476.1"/>
    <property type="molecule type" value="Genomic_DNA"/>
</dbReference>
<evidence type="ECO:0000313" key="3">
    <source>
        <dbReference type="Proteomes" id="UP000250218"/>
    </source>
</evidence>
<feature type="signal peptide" evidence="1">
    <location>
        <begin position="1"/>
        <end position="27"/>
    </location>
</feature>
<dbReference type="RefSeq" id="WP_033178521.1">
    <property type="nucleotide sequence ID" value="NZ_CP030140.1"/>
</dbReference>
<evidence type="ECO:0000256" key="1">
    <source>
        <dbReference type="SAM" id="SignalP"/>
    </source>
</evidence>
<name>A0A2Z4ND94_9BACT</name>
<sequence>MRKNKKLAIILCSTLIPVTITTTIATACVLTQKKNDEWFIPFEWKHQNTYNSFIEDPKTFRNSDKTSNIAHPFIRLVFNQKQSKWDQIDNFVKINSKENYFLLSTKGLEDTSQNGIYSKDKFEEQLKKVEYIDFLYVPQTIFKKNSDFFRSNFDINIDFNNNIIDSLFYKITTNVGYVLFPFSTSNTYHDIIDEIFWCRPDRFIGKPQCEFKLGDLMLTNTKNSDSKKYEIWLFQYTNWDESSIGLGFRLFNEEDGRRFLYSRANLFTFEY</sequence>
<dbReference type="PROSITE" id="PS51257">
    <property type="entry name" value="PROKAR_LIPOPROTEIN"/>
    <property type="match status" value="1"/>
</dbReference>
<proteinExistence type="predicted"/>
<dbReference type="KEGG" id="mane:DP065_01785"/>
<keyword evidence="1" id="KW-0732">Signal</keyword>
<feature type="chain" id="PRO_5016395017" description="Lipoprotein" evidence="1">
    <location>
        <begin position="28"/>
        <end position="271"/>
    </location>
</feature>
<dbReference type="AlphaFoldDB" id="A0A2Z4ND94"/>
<accession>A0A2Z4ND94</accession>
<organism evidence="2 3">
    <name type="scientific">[Mycoplasma] anseris</name>
    <dbReference type="NCBI Taxonomy" id="92400"/>
    <lineage>
        <taxon>Bacteria</taxon>
        <taxon>Bacillati</taxon>
        <taxon>Mycoplasmatota</taxon>
        <taxon>Mycoplasmoidales</taxon>
        <taxon>Metamycoplasmataceae</taxon>
        <taxon>Metamycoplasma</taxon>
    </lineage>
</organism>
<reference evidence="3" key="1">
    <citation type="submission" date="2018-06" db="EMBL/GenBank/DDBJ databases">
        <title>Complete genome sequences of Mycoplasma anatis, M. anseris and M. cloacale type strains.</title>
        <authorList>
            <person name="Grozner D."/>
            <person name="Forro B."/>
            <person name="Sulyok K.M."/>
            <person name="Marton S."/>
            <person name="Kreizinger Z."/>
            <person name="Banyai K."/>
            <person name="Gyuranecz M."/>
        </authorList>
    </citation>
    <scope>NUCLEOTIDE SEQUENCE [LARGE SCALE GENOMIC DNA]</scope>
    <source>
        <strain evidence="3">ATCC 49234</strain>
    </source>
</reference>
<gene>
    <name evidence="2" type="ORF">DP065_01785</name>
</gene>
<keyword evidence="3" id="KW-1185">Reference proteome</keyword>